<feature type="transmembrane region" description="Helical" evidence="7">
    <location>
        <begin position="168"/>
        <end position="186"/>
    </location>
</feature>
<name>A0ABP7GF12_9MICO</name>
<keyword evidence="5 7" id="KW-1133">Transmembrane helix</keyword>
<dbReference type="EMBL" id="BAABAF010000004">
    <property type="protein sequence ID" value="GAA3762695.1"/>
    <property type="molecule type" value="Genomic_DNA"/>
</dbReference>
<comment type="subcellular location">
    <subcellularLocation>
        <location evidence="1">Cell membrane</location>
        <topology evidence="1">Multi-pass membrane protein</topology>
    </subcellularLocation>
</comment>
<feature type="transmembrane region" description="Helical" evidence="7">
    <location>
        <begin position="96"/>
        <end position="117"/>
    </location>
</feature>
<accession>A0ABP7GF12</accession>
<feature type="transmembrane region" description="Helical" evidence="7">
    <location>
        <begin position="12"/>
        <end position="36"/>
    </location>
</feature>
<dbReference type="SUPFAM" id="SSF48317">
    <property type="entry name" value="Acid phosphatase/Vanadium-dependent haloperoxidase"/>
    <property type="match status" value="1"/>
</dbReference>
<keyword evidence="10" id="KW-1185">Reference proteome</keyword>
<dbReference type="Proteomes" id="UP001500540">
    <property type="component" value="Unassembled WGS sequence"/>
</dbReference>
<dbReference type="Gene3D" id="1.20.144.10">
    <property type="entry name" value="Phosphatidic acid phosphatase type 2/haloperoxidase"/>
    <property type="match status" value="1"/>
</dbReference>
<sequence length="225" mass="23756">MTSTTQHAVRPSILATSLTGLAILVAVWVAGLSIAASAGFSRAELHVVAWVGSPHSPFLDALARTIDVVIGPFVAPLLGLLLVVAALIVARTWRAALRAAVLLAVPWGIAEAMKYAVQRPRPDIRALTRTIPPDTFTSSFPSGHAAFAAALTCAVILCLTAPRTATRTAVIVIGALFTLAVAWSRVYLGVHYPTDVLASIILIPAIAIPLDRITRRMPVLAISHR</sequence>
<keyword evidence="4" id="KW-0378">Hydrolase</keyword>
<keyword evidence="3 7" id="KW-0812">Transmembrane</keyword>
<organism evidence="9 10">
    <name type="scientific">Microbacterium kribbense</name>
    <dbReference type="NCBI Taxonomy" id="433645"/>
    <lineage>
        <taxon>Bacteria</taxon>
        <taxon>Bacillati</taxon>
        <taxon>Actinomycetota</taxon>
        <taxon>Actinomycetes</taxon>
        <taxon>Micrococcales</taxon>
        <taxon>Microbacteriaceae</taxon>
        <taxon>Microbacterium</taxon>
    </lineage>
</organism>
<keyword evidence="6 7" id="KW-0472">Membrane</keyword>
<feature type="domain" description="Phosphatidic acid phosphatase type 2/haloperoxidase" evidence="8">
    <location>
        <begin position="96"/>
        <end position="211"/>
    </location>
</feature>
<evidence type="ECO:0000256" key="3">
    <source>
        <dbReference type="ARBA" id="ARBA00022692"/>
    </source>
</evidence>
<evidence type="ECO:0000256" key="2">
    <source>
        <dbReference type="ARBA" id="ARBA00022475"/>
    </source>
</evidence>
<evidence type="ECO:0000313" key="10">
    <source>
        <dbReference type="Proteomes" id="UP001500540"/>
    </source>
</evidence>
<keyword evidence="2" id="KW-1003">Cell membrane</keyword>
<dbReference type="Pfam" id="PF01569">
    <property type="entry name" value="PAP2"/>
    <property type="match status" value="1"/>
</dbReference>
<evidence type="ECO:0000256" key="6">
    <source>
        <dbReference type="ARBA" id="ARBA00023136"/>
    </source>
</evidence>
<feature type="transmembrane region" description="Helical" evidence="7">
    <location>
        <begin position="142"/>
        <end position="161"/>
    </location>
</feature>
<evidence type="ECO:0000256" key="4">
    <source>
        <dbReference type="ARBA" id="ARBA00022801"/>
    </source>
</evidence>
<proteinExistence type="predicted"/>
<dbReference type="PANTHER" id="PTHR14969">
    <property type="entry name" value="SPHINGOSINE-1-PHOSPHATE PHOSPHOHYDROLASE"/>
    <property type="match status" value="1"/>
</dbReference>
<evidence type="ECO:0000256" key="1">
    <source>
        <dbReference type="ARBA" id="ARBA00004651"/>
    </source>
</evidence>
<dbReference type="InterPro" id="IPR000326">
    <property type="entry name" value="PAP2/HPO"/>
</dbReference>
<feature type="transmembrane region" description="Helical" evidence="7">
    <location>
        <begin position="192"/>
        <end position="210"/>
    </location>
</feature>
<gene>
    <name evidence="9" type="ORF">GCM10022240_14020</name>
</gene>
<comment type="caution">
    <text evidence="9">The sequence shown here is derived from an EMBL/GenBank/DDBJ whole genome shotgun (WGS) entry which is preliminary data.</text>
</comment>
<evidence type="ECO:0000256" key="5">
    <source>
        <dbReference type="ARBA" id="ARBA00022989"/>
    </source>
</evidence>
<dbReference type="InterPro" id="IPR036938">
    <property type="entry name" value="PAP2/HPO_sf"/>
</dbReference>
<evidence type="ECO:0000313" key="9">
    <source>
        <dbReference type="EMBL" id="GAA3762695.1"/>
    </source>
</evidence>
<reference evidence="10" key="1">
    <citation type="journal article" date="2019" name="Int. J. Syst. Evol. Microbiol.">
        <title>The Global Catalogue of Microorganisms (GCM) 10K type strain sequencing project: providing services to taxonomists for standard genome sequencing and annotation.</title>
        <authorList>
            <consortium name="The Broad Institute Genomics Platform"/>
            <consortium name="The Broad Institute Genome Sequencing Center for Infectious Disease"/>
            <person name="Wu L."/>
            <person name="Ma J."/>
        </authorList>
    </citation>
    <scope>NUCLEOTIDE SEQUENCE [LARGE SCALE GENOMIC DNA]</scope>
    <source>
        <strain evidence="10">JCM 16950</strain>
    </source>
</reference>
<dbReference type="PANTHER" id="PTHR14969:SF62">
    <property type="entry name" value="DECAPRENYLPHOSPHORYL-5-PHOSPHORIBOSE PHOSPHATASE RV3807C-RELATED"/>
    <property type="match status" value="1"/>
</dbReference>
<dbReference type="SMART" id="SM00014">
    <property type="entry name" value="acidPPc"/>
    <property type="match status" value="1"/>
</dbReference>
<evidence type="ECO:0000256" key="7">
    <source>
        <dbReference type="SAM" id="Phobius"/>
    </source>
</evidence>
<evidence type="ECO:0000259" key="8">
    <source>
        <dbReference type="SMART" id="SM00014"/>
    </source>
</evidence>
<protein>
    <submittedName>
        <fullName evidence="9">Phosphatase PAP2 family protein</fullName>
    </submittedName>
</protein>
<feature type="transmembrane region" description="Helical" evidence="7">
    <location>
        <begin position="68"/>
        <end position="89"/>
    </location>
</feature>
<dbReference type="RefSeq" id="WP_344781951.1">
    <property type="nucleotide sequence ID" value="NZ_BAABAF010000004.1"/>
</dbReference>